<dbReference type="EMBL" id="BARU01034106">
    <property type="protein sequence ID" value="GAH61914.1"/>
    <property type="molecule type" value="Genomic_DNA"/>
</dbReference>
<organism evidence="1">
    <name type="scientific">marine sediment metagenome</name>
    <dbReference type="NCBI Taxonomy" id="412755"/>
    <lineage>
        <taxon>unclassified sequences</taxon>
        <taxon>metagenomes</taxon>
        <taxon>ecological metagenomes</taxon>
    </lineage>
</organism>
<protein>
    <submittedName>
        <fullName evidence="1">Uncharacterized protein</fullName>
    </submittedName>
</protein>
<comment type="caution">
    <text evidence="1">The sequence shown here is derived from an EMBL/GenBank/DDBJ whole genome shotgun (WGS) entry which is preliminary data.</text>
</comment>
<proteinExistence type="predicted"/>
<accession>X1I722</accession>
<sequence>MGKRGELGMNFDLEYVNCGLCGKSATRIYATVSYMDYLNRRPELKSDADPILENEELANYKFSLASSFVFPYTLIGFGMSSSL</sequence>
<name>X1I722_9ZZZZ</name>
<evidence type="ECO:0000313" key="1">
    <source>
        <dbReference type="EMBL" id="GAH61914.1"/>
    </source>
</evidence>
<dbReference type="AlphaFoldDB" id="X1I722"/>
<gene>
    <name evidence="1" type="ORF">S03H2_53576</name>
</gene>
<reference evidence="1" key="1">
    <citation type="journal article" date="2014" name="Front. Microbiol.">
        <title>High frequency of phylogenetically diverse reductive dehalogenase-homologous genes in deep subseafloor sedimentary metagenomes.</title>
        <authorList>
            <person name="Kawai M."/>
            <person name="Futagami T."/>
            <person name="Toyoda A."/>
            <person name="Takaki Y."/>
            <person name="Nishi S."/>
            <person name="Hori S."/>
            <person name="Arai W."/>
            <person name="Tsubouchi T."/>
            <person name="Morono Y."/>
            <person name="Uchiyama I."/>
            <person name="Ito T."/>
            <person name="Fujiyama A."/>
            <person name="Inagaki F."/>
            <person name="Takami H."/>
        </authorList>
    </citation>
    <scope>NUCLEOTIDE SEQUENCE</scope>
    <source>
        <strain evidence="1">Expedition CK06-06</strain>
    </source>
</reference>